<feature type="compositionally biased region" description="Basic and acidic residues" evidence="4">
    <location>
        <begin position="149"/>
        <end position="162"/>
    </location>
</feature>
<evidence type="ECO:0000256" key="2">
    <source>
        <dbReference type="ARBA" id="ARBA00005904"/>
    </source>
</evidence>
<dbReference type="Pfam" id="PF04935">
    <property type="entry name" value="SURF6"/>
    <property type="match status" value="1"/>
</dbReference>
<dbReference type="InterPro" id="IPR029190">
    <property type="entry name" value="Rrp14/SURF6_C"/>
</dbReference>
<dbReference type="InterPro" id="IPR029188">
    <property type="entry name" value="Rrp14_N"/>
</dbReference>
<reference evidence="7 8" key="2">
    <citation type="submission" date="2017-10" db="EMBL/GenBank/DDBJ databases">
        <title>Extensive intraspecific genome diversity in a model arbuscular mycorrhizal fungus.</title>
        <authorList>
            <person name="Chen E.C.H."/>
            <person name="Morin E."/>
            <person name="Baudet D."/>
            <person name="Noel J."/>
            <person name="Ndikumana S."/>
            <person name="Charron P."/>
            <person name="St-Onge C."/>
            <person name="Giorgi J."/>
            <person name="Grigoriev I.V."/>
            <person name="Roux C."/>
            <person name="Martin F.M."/>
            <person name="Corradi N."/>
        </authorList>
    </citation>
    <scope>NUCLEOTIDE SEQUENCE [LARGE SCALE GENOMIC DNA]</scope>
    <source>
        <strain evidence="7 8">C2</strain>
    </source>
</reference>
<feature type="compositionally biased region" description="Acidic residues" evidence="4">
    <location>
        <begin position="109"/>
        <end position="122"/>
    </location>
</feature>
<sequence>MIPFSWTLDGIEDRLKEHSEFIDSVISLIPPKHYFKNDVKYYKKATEEDNKFQPNKRKKLSKQVIREQKKQAKRQKLDPNNLKTVQDIQKEKLNKIRQEKQKGKRQNEEEGDEDDNIEDNNDDDKILISIPERLDKIILSEQQKNIKSSKNEKRKALNEAKKQEKKLRRKQSKINKDGSNKAENGENNIKKNGDIKKNEDIERNGDIKKDDAKNLDVKKGGIKKNGDIKKDVNTKNLDNKKGGDINKDGDTKNLDVKKGGGIKKNEDTKNLNAKKNEDIKKDENTKNLNVKKSGGIKRKIGDDDIEEDFQHENSDLQFTFTKFDFAGGKKKKKKIDDIHLINKLQDKIKKVKELKKKDPEKAVELHEKESWSKAIKRAEGEKVKDDPKLLKKTIKKKIIKKKKSEKVWKERIKSVKKSMAERQQKRTENIQARIDAKKNKDYKYVHYRKLSQGNCTRVFVLGYFIYLQSNLQNLIIITQMEWGIWVTETLMTYLELLK</sequence>
<dbReference type="GO" id="GO:0005730">
    <property type="term" value="C:nucleolus"/>
    <property type="evidence" value="ECO:0007669"/>
    <property type="project" value="TreeGrafter"/>
</dbReference>
<dbReference type="GO" id="GO:0003723">
    <property type="term" value="F:RNA binding"/>
    <property type="evidence" value="ECO:0007669"/>
    <property type="project" value="TreeGrafter"/>
</dbReference>
<proteinExistence type="inferred from homology"/>
<feature type="compositionally biased region" description="Basic and acidic residues" evidence="4">
    <location>
        <begin position="88"/>
        <end position="108"/>
    </location>
</feature>
<evidence type="ECO:0000256" key="3">
    <source>
        <dbReference type="ARBA" id="ARBA00023242"/>
    </source>
</evidence>
<evidence type="ECO:0000313" key="7">
    <source>
        <dbReference type="EMBL" id="PKK69579.1"/>
    </source>
</evidence>
<dbReference type="AlphaFoldDB" id="A0A2N1N6W4"/>
<keyword evidence="3" id="KW-0539">Nucleus</keyword>
<dbReference type="EMBL" id="LLXL01000710">
    <property type="protein sequence ID" value="PKK69579.1"/>
    <property type="molecule type" value="Genomic_DNA"/>
</dbReference>
<evidence type="ECO:0000259" key="5">
    <source>
        <dbReference type="Pfam" id="PF04935"/>
    </source>
</evidence>
<dbReference type="GO" id="GO:0003677">
    <property type="term" value="F:DNA binding"/>
    <property type="evidence" value="ECO:0007669"/>
    <property type="project" value="TreeGrafter"/>
</dbReference>
<dbReference type="Pfam" id="PF15459">
    <property type="entry name" value="RRP14"/>
    <property type="match status" value="1"/>
</dbReference>
<evidence type="ECO:0000256" key="1">
    <source>
        <dbReference type="ARBA" id="ARBA00004123"/>
    </source>
</evidence>
<comment type="caution">
    <text evidence="7">The sequence shown here is derived from an EMBL/GenBank/DDBJ whole genome shotgun (WGS) entry which is preliminary data.</text>
</comment>
<dbReference type="VEuPathDB" id="FungiDB:FUN_000468"/>
<dbReference type="PANTHER" id="PTHR14369">
    <property type="entry name" value="SURFEIT LOCUS PROTEIN 6"/>
    <property type="match status" value="1"/>
</dbReference>
<dbReference type="Proteomes" id="UP000233469">
    <property type="component" value="Unassembled WGS sequence"/>
</dbReference>
<feature type="compositionally biased region" description="Basic and acidic residues" evidence="4">
    <location>
        <begin position="174"/>
        <end position="285"/>
    </location>
</feature>
<feature type="domain" description="Ribosomal RNA-processing protein 14 N-terminal" evidence="6">
    <location>
        <begin position="14"/>
        <end position="79"/>
    </location>
</feature>
<protein>
    <submittedName>
        <fullName evidence="7">SURF6-domain-containing protein</fullName>
    </submittedName>
</protein>
<reference evidence="7 8" key="1">
    <citation type="submission" date="2016-04" db="EMBL/GenBank/DDBJ databases">
        <title>Genome analyses suggest a sexual origin of heterokaryosis in a supposedly ancient asexual fungus.</title>
        <authorList>
            <person name="Ropars J."/>
            <person name="Sedzielewska K."/>
            <person name="Noel J."/>
            <person name="Charron P."/>
            <person name="Farinelli L."/>
            <person name="Marton T."/>
            <person name="Kruger M."/>
            <person name="Pelin A."/>
            <person name="Brachmann A."/>
            <person name="Corradi N."/>
        </authorList>
    </citation>
    <scope>NUCLEOTIDE SEQUENCE [LARGE SCALE GENOMIC DNA]</scope>
    <source>
        <strain evidence="7 8">C2</strain>
    </source>
</reference>
<name>A0A2N1N6W4_9GLOM</name>
<dbReference type="GO" id="GO:0042273">
    <property type="term" value="P:ribosomal large subunit biogenesis"/>
    <property type="evidence" value="ECO:0007669"/>
    <property type="project" value="TreeGrafter"/>
</dbReference>
<dbReference type="GO" id="GO:0042274">
    <property type="term" value="P:ribosomal small subunit biogenesis"/>
    <property type="evidence" value="ECO:0007669"/>
    <property type="project" value="TreeGrafter"/>
</dbReference>
<dbReference type="VEuPathDB" id="FungiDB:RhiirA1_541987"/>
<evidence type="ECO:0000256" key="4">
    <source>
        <dbReference type="SAM" id="MobiDB-lite"/>
    </source>
</evidence>
<evidence type="ECO:0000313" key="8">
    <source>
        <dbReference type="Proteomes" id="UP000233469"/>
    </source>
</evidence>
<feature type="domain" description="Ribosomal RNA-processing protein 14/surfeit locus protein 6 C-terminal" evidence="5">
    <location>
        <begin position="264"/>
        <end position="441"/>
    </location>
</feature>
<comment type="subcellular location">
    <subcellularLocation>
        <location evidence="1">Nucleus</location>
    </subcellularLocation>
</comment>
<gene>
    <name evidence="7" type="ORF">RhiirC2_866662</name>
</gene>
<dbReference type="VEuPathDB" id="FungiDB:RhiirFUN_017862"/>
<organism evidence="7 8">
    <name type="scientific">Rhizophagus irregularis</name>
    <dbReference type="NCBI Taxonomy" id="588596"/>
    <lineage>
        <taxon>Eukaryota</taxon>
        <taxon>Fungi</taxon>
        <taxon>Fungi incertae sedis</taxon>
        <taxon>Mucoromycota</taxon>
        <taxon>Glomeromycotina</taxon>
        <taxon>Glomeromycetes</taxon>
        <taxon>Glomerales</taxon>
        <taxon>Glomeraceae</taxon>
        <taxon>Rhizophagus</taxon>
    </lineage>
</organism>
<feature type="region of interest" description="Disordered" evidence="4">
    <location>
        <begin position="145"/>
        <end position="286"/>
    </location>
</feature>
<accession>A0A2N1N6W4</accession>
<dbReference type="InterPro" id="IPR007019">
    <property type="entry name" value="SURF6"/>
</dbReference>
<feature type="region of interest" description="Disordered" evidence="4">
    <location>
        <begin position="48"/>
        <end position="124"/>
    </location>
</feature>
<dbReference type="PANTHER" id="PTHR14369:SF0">
    <property type="entry name" value="SURFEIT LOCUS PROTEIN 6"/>
    <property type="match status" value="1"/>
</dbReference>
<comment type="similarity">
    <text evidence="2">Belongs to the SURF6 family.</text>
</comment>
<evidence type="ECO:0000259" key="6">
    <source>
        <dbReference type="Pfam" id="PF15459"/>
    </source>
</evidence>
<feature type="compositionally biased region" description="Basic residues" evidence="4">
    <location>
        <begin position="163"/>
        <end position="173"/>
    </location>
</feature>